<dbReference type="OrthoDB" id="1261237at2"/>
<dbReference type="Proteomes" id="UP000077824">
    <property type="component" value="Chromosome"/>
</dbReference>
<proteinExistence type="predicted"/>
<feature type="chain" id="PRO_5008003663" description="DUF6705 domain-containing protein" evidence="1">
    <location>
        <begin position="19"/>
        <end position="201"/>
    </location>
</feature>
<organism evidence="3 4">
    <name type="scientific">Chryseobacterium glaciei</name>
    <dbReference type="NCBI Taxonomy" id="1685010"/>
    <lineage>
        <taxon>Bacteria</taxon>
        <taxon>Pseudomonadati</taxon>
        <taxon>Bacteroidota</taxon>
        <taxon>Flavobacteriia</taxon>
        <taxon>Flavobacteriales</taxon>
        <taxon>Weeksellaceae</taxon>
        <taxon>Chryseobacterium group</taxon>
        <taxon>Chryseobacterium</taxon>
    </lineage>
</organism>
<dbReference type="KEGG" id="chh:A0O34_03890"/>
<evidence type="ECO:0000256" key="1">
    <source>
        <dbReference type="SAM" id="SignalP"/>
    </source>
</evidence>
<dbReference type="RefSeq" id="WP_066751408.1">
    <property type="nucleotide sequence ID" value="NZ_CP015199.1"/>
</dbReference>
<dbReference type="AlphaFoldDB" id="A0A172XRW5"/>
<keyword evidence="4" id="KW-1185">Reference proteome</keyword>
<evidence type="ECO:0000313" key="4">
    <source>
        <dbReference type="Proteomes" id="UP000077824"/>
    </source>
</evidence>
<dbReference type="InterPro" id="IPR046551">
    <property type="entry name" value="DUF6705"/>
</dbReference>
<evidence type="ECO:0000313" key="3">
    <source>
        <dbReference type="EMBL" id="ANF49733.1"/>
    </source>
</evidence>
<feature type="domain" description="DUF6705" evidence="2">
    <location>
        <begin position="1"/>
        <end position="201"/>
    </location>
</feature>
<protein>
    <recommendedName>
        <fullName evidence="2">DUF6705 domain-containing protein</fullName>
    </recommendedName>
</protein>
<dbReference type="EMBL" id="CP015199">
    <property type="protein sequence ID" value="ANF49733.1"/>
    <property type="molecule type" value="Genomic_DNA"/>
</dbReference>
<keyword evidence="1" id="KW-0732">Signal</keyword>
<gene>
    <name evidence="3" type="ORF">A0O34_03890</name>
</gene>
<evidence type="ECO:0000259" key="2">
    <source>
        <dbReference type="Pfam" id="PF20448"/>
    </source>
</evidence>
<feature type="signal peptide" evidence="1">
    <location>
        <begin position="1"/>
        <end position="18"/>
    </location>
</feature>
<accession>A0A172XRW5</accession>
<dbReference type="STRING" id="1685010.A0O34_03890"/>
<reference evidence="3 4" key="1">
    <citation type="submission" date="2016-04" db="EMBL/GenBank/DDBJ databases">
        <title>Complete Genome Sequence of Chryseobacterium sp. IHBB 10212.</title>
        <authorList>
            <person name="Pal M."/>
            <person name="Swarnkar M.K."/>
            <person name="Kaushal K."/>
            <person name="Chhibber S."/>
            <person name="Singh A.K."/>
            <person name="Gulati A."/>
        </authorList>
    </citation>
    <scope>NUCLEOTIDE SEQUENCE [LARGE SCALE GENOMIC DNA]</scope>
    <source>
        <strain evidence="3 4">IHBB 10212</strain>
    </source>
</reference>
<dbReference type="Pfam" id="PF20448">
    <property type="entry name" value="DUF6705"/>
    <property type="match status" value="1"/>
</dbReference>
<sequence length="201" mass="23326">MKYIHIILILFISSIVKSQTIVDITDTTYSGMTNTYYNYYKKDLNNVLDPFQGTYIYTNGNKKFKIILQKMIKQTEGLHFEDLIIGEYQYIVNGVEKANTLSNLNVVYNNQFAKHALAGNAPIKNNNRVWKCPQCNPNEKRLRLKIRDVDTNRSGDYIIRKTMVNGQEVLQVKLTDVLPDFENMNPPDFSLPRGEFTMIKQ</sequence>
<name>A0A172XRW5_9FLAO</name>